<dbReference type="GO" id="GO:0005942">
    <property type="term" value="C:phosphatidylinositol 3-kinase complex"/>
    <property type="evidence" value="ECO:0007669"/>
    <property type="project" value="TreeGrafter"/>
</dbReference>
<dbReference type="AlphaFoldDB" id="A0A5N5SVK6"/>
<organism evidence="12 13">
    <name type="scientific">Armadillidium nasatum</name>
    <dbReference type="NCBI Taxonomy" id="96803"/>
    <lineage>
        <taxon>Eukaryota</taxon>
        <taxon>Metazoa</taxon>
        <taxon>Ecdysozoa</taxon>
        <taxon>Arthropoda</taxon>
        <taxon>Crustacea</taxon>
        <taxon>Multicrustacea</taxon>
        <taxon>Malacostraca</taxon>
        <taxon>Eumalacostraca</taxon>
        <taxon>Peracarida</taxon>
        <taxon>Isopoda</taxon>
        <taxon>Oniscidea</taxon>
        <taxon>Crinocheta</taxon>
        <taxon>Armadillidiidae</taxon>
        <taxon>Armadillidium</taxon>
    </lineage>
</organism>
<dbReference type="PROSITE" id="PS51545">
    <property type="entry name" value="PIK_HELICAL"/>
    <property type="match status" value="1"/>
</dbReference>
<dbReference type="PANTHER" id="PTHR10048:SF111">
    <property type="entry name" value="PHOSPHATIDYLINOSITOL 3-KINASE AGE-1"/>
    <property type="match status" value="1"/>
</dbReference>
<dbReference type="GO" id="GO:0005886">
    <property type="term" value="C:plasma membrane"/>
    <property type="evidence" value="ECO:0007669"/>
    <property type="project" value="TreeGrafter"/>
</dbReference>
<dbReference type="SUPFAM" id="SSF49562">
    <property type="entry name" value="C2 domain (Calcium/lipid-binding domain, CaLB)"/>
    <property type="match status" value="1"/>
</dbReference>
<feature type="domain" description="PI3K/PI4K catalytic" evidence="9">
    <location>
        <begin position="390"/>
        <end position="675"/>
    </location>
</feature>
<dbReference type="PROSITE" id="PS00915">
    <property type="entry name" value="PI3_4_KINASE_1"/>
    <property type="match status" value="1"/>
</dbReference>
<dbReference type="SUPFAM" id="SSF56112">
    <property type="entry name" value="Protein kinase-like (PK-like)"/>
    <property type="match status" value="1"/>
</dbReference>
<evidence type="ECO:0000256" key="5">
    <source>
        <dbReference type="ARBA" id="ARBA00022777"/>
    </source>
</evidence>
<dbReference type="InterPro" id="IPR000403">
    <property type="entry name" value="PI3/4_kinase_cat_dom"/>
</dbReference>
<comment type="caution">
    <text evidence="12">The sequence shown here is derived from an EMBL/GenBank/DDBJ whole genome shotgun (WGS) entry which is preliminary data.</text>
</comment>
<dbReference type="PIRSF" id="PIRSF000587">
    <property type="entry name" value="PI3K_Vps34"/>
    <property type="match status" value="1"/>
</dbReference>
<evidence type="ECO:0000256" key="3">
    <source>
        <dbReference type="ARBA" id="ARBA00022679"/>
    </source>
</evidence>
<dbReference type="InterPro" id="IPR018936">
    <property type="entry name" value="PI3/4_kinase_CS"/>
</dbReference>
<comment type="similarity">
    <text evidence="7 8">Belongs to the PI3/PI4-kinase family.</text>
</comment>
<dbReference type="GO" id="GO:0016477">
    <property type="term" value="P:cell migration"/>
    <property type="evidence" value="ECO:0007669"/>
    <property type="project" value="TreeGrafter"/>
</dbReference>
<evidence type="ECO:0000256" key="2">
    <source>
        <dbReference type="ARBA" id="ARBA00019787"/>
    </source>
</evidence>
<gene>
    <name evidence="12" type="primary">Pik3ca</name>
    <name evidence="12" type="ORF">Anas_02816</name>
</gene>
<comment type="catalytic activity">
    <reaction evidence="7">
        <text>a 1,2-diacyl-sn-glycero-3-phospho-(1D-myo-inositol) + ATP = a 1,2-diacyl-sn-glycero-3-phospho-(1D-myo-inositol-3-phosphate) + ADP + H(+)</text>
        <dbReference type="Rhea" id="RHEA:12709"/>
        <dbReference type="ChEBI" id="CHEBI:15378"/>
        <dbReference type="ChEBI" id="CHEBI:30616"/>
        <dbReference type="ChEBI" id="CHEBI:57880"/>
        <dbReference type="ChEBI" id="CHEBI:58088"/>
        <dbReference type="ChEBI" id="CHEBI:456216"/>
        <dbReference type="EC" id="2.7.1.137"/>
    </reaction>
</comment>
<dbReference type="GO" id="GO:0048015">
    <property type="term" value="P:phosphatidylinositol-mediated signaling"/>
    <property type="evidence" value="ECO:0007669"/>
    <property type="project" value="TreeGrafter"/>
</dbReference>
<dbReference type="SMART" id="SM00146">
    <property type="entry name" value="PI3Kc"/>
    <property type="match status" value="1"/>
</dbReference>
<dbReference type="InterPro" id="IPR008290">
    <property type="entry name" value="PI3K_Vps34"/>
</dbReference>
<keyword evidence="6 7" id="KW-0067">ATP-binding</keyword>
<dbReference type="GO" id="GO:0005524">
    <property type="term" value="F:ATP binding"/>
    <property type="evidence" value="ECO:0007669"/>
    <property type="project" value="UniProtKB-UniRule"/>
</dbReference>
<evidence type="ECO:0000259" key="10">
    <source>
        <dbReference type="PROSITE" id="PS51545"/>
    </source>
</evidence>
<dbReference type="InterPro" id="IPR016024">
    <property type="entry name" value="ARM-type_fold"/>
</dbReference>
<evidence type="ECO:0000313" key="13">
    <source>
        <dbReference type="Proteomes" id="UP000326759"/>
    </source>
</evidence>
<name>A0A5N5SVK6_9CRUS</name>
<dbReference type="Pfam" id="PF00613">
    <property type="entry name" value="PI3Ka"/>
    <property type="match status" value="1"/>
</dbReference>
<dbReference type="InterPro" id="IPR042236">
    <property type="entry name" value="PI3K_accessory_sf"/>
</dbReference>
<keyword evidence="13" id="KW-1185">Reference proteome</keyword>
<keyword evidence="3 7" id="KW-0808">Transferase</keyword>
<reference evidence="12 13" key="1">
    <citation type="journal article" date="2019" name="PLoS Biol.">
        <title>Sex chromosomes control vertical transmission of feminizing Wolbachia symbionts in an isopod.</title>
        <authorList>
            <person name="Becking T."/>
            <person name="Chebbi M.A."/>
            <person name="Giraud I."/>
            <person name="Moumen B."/>
            <person name="Laverre T."/>
            <person name="Caubet Y."/>
            <person name="Peccoud J."/>
            <person name="Gilbert C."/>
            <person name="Cordaux R."/>
        </authorList>
    </citation>
    <scope>NUCLEOTIDE SEQUENCE [LARGE SCALE GENOMIC DNA]</scope>
    <source>
        <strain evidence="12">ANa2</strain>
        <tissue evidence="12">Whole body excluding digestive tract and cuticle</tissue>
    </source>
</reference>
<dbReference type="GO" id="GO:0016303">
    <property type="term" value="F:1-phosphatidylinositol-3-kinase activity"/>
    <property type="evidence" value="ECO:0007669"/>
    <property type="project" value="UniProtKB-UniRule"/>
</dbReference>
<dbReference type="InterPro" id="IPR035892">
    <property type="entry name" value="C2_domain_sf"/>
</dbReference>
<dbReference type="CDD" id="cd05165">
    <property type="entry name" value="PI3Kc_I"/>
    <property type="match status" value="1"/>
</dbReference>
<dbReference type="EMBL" id="SEYY01020003">
    <property type="protein sequence ID" value="KAB7497709.1"/>
    <property type="molecule type" value="Genomic_DNA"/>
</dbReference>
<dbReference type="Gene3D" id="3.30.1010.10">
    <property type="entry name" value="Phosphatidylinositol 3-kinase Catalytic Subunit, Chain A, domain 4"/>
    <property type="match status" value="1"/>
</dbReference>
<dbReference type="GO" id="GO:0043491">
    <property type="term" value="P:phosphatidylinositol 3-kinase/protein kinase B signal transduction"/>
    <property type="evidence" value="ECO:0007669"/>
    <property type="project" value="TreeGrafter"/>
</dbReference>
<dbReference type="PROSITE" id="PS00916">
    <property type="entry name" value="PI3_4_KINASE_2"/>
    <property type="match status" value="1"/>
</dbReference>
<dbReference type="OrthoDB" id="67688at2759"/>
<dbReference type="Pfam" id="PF00792">
    <property type="entry name" value="PI3K_C2"/>
    <property type="match status" value="1"/>
</dbReference>
<dbReference type="Proteomes" id="UP000326759">
    <property type="component" value="Unassembled WGS sequence"/>
</dbReference>
<dbReference type="InterPro" id="IPR002420">
    <property type="entry name" value="PI3K-type_C2_dom"/>
</dbReference>
<evidence type="ECO:0000259" key="11">
    <source>
        <dbReference type="PROSITE" id="PS51547"/>
    </source>
</evidence>
<dbReference type="PROSITE" id="PS51547">
    <property type="entry name" value="C2_PI3K"/>
    <property type="match status" value="1"/>
</dbReference>
<evidence type="ECO:0000256" key="4">
    <source>
        <dbReference type="ARBA" id="ARBA00022741"/>
    </source>
</evidence>
<evidence type="ECO:0000256" key="7">
    <source>
        <dbReference type="PIRNR" id="PIRNR000587"/>
    </source>
</evidence>
<dbReference type="EC" id="2.7.1.137" evidence="1 7"/>
<dbReference type="PROSITE" id="PS50290">
    <property type="entry name" value="PI3_4_KINASE_3"/>
    <property type="match status" value="1"/>
</dbReference>
<keyword evidence="5 7" id="KW-0418">Kinase</keyword>
<dbReference type="Pfam" id="PF00454">
    <property type="entry name" value="PI3_PI4_kinase"/>
    <property type="match status" value="1"/>
</dbReference>
<dbReference type="InterPro" id="IPR011009">
    <property type="entry name" value="Kinase-like_dom_sf"/>
</dbReference>
<dbReference type="InterPro" id="IPR036940">
    <property type="entry name" value="PI3/4_kinase_cat_sf"/>
</dbReference>
<dbReference type="SMART" id="SM00145">
    <property type="entry name" value="PI3Ka"/>
    <property type="match status" value="1"/>
</dbReference>
<evidence type="ECO:0000259" key="9">
    <source>
        <dbReference type="PROSITE" id="PS50290"/>
    </source>
</evidence>
<evidence type="ECO:0000313" key="12">
    <source>
        <dbReference type="EMBL" id="KAB7497709.1"/>
    </source>
</evidence>
<accession>A0A5N5SVK6</accession>
<dbReference type="GO" id="GO:0005737">
    <property type="term" value="C:cytoplasm"/>
    <property type="evidence" value="ECO:0007669"/>
    <property type="project" value="TreeGrafter"/>
</dbReference>
<sequence length="689" mass="79542">MEGRLKIHILRAFNVSVRLNSKFFVRVGLFHGNQLLCPILETQPVTAPPRWGEWIQFELPIQEVPRAAKLCFSLCVKGQATEKRRKRMKEKFVANILTLFFIVRASSSDAMQLGVEFEQRFNQCVLFPDEKQMQDYAKYIIKLEKFSVNEEATEEELEKIQALCSLCPGKEIKEEEKEFLWKNRKTCFQIPDSLPRLLDSVRWSSRDYVSQLYLLLEDWPLVSPETALELLQLNYPDFKVREHAVMSLSKSLPDEKLSQYLLQLVHTLKHEAYLDSPLLRFLLLKSLTNKNLGYYFFWHLRSEVNLWPNALRALSILESFCRGLGPDLKTLSRHVEMIDKLGKLADYIRLDASKDRNKQLQNLLQESEYSSALQHLPSPLRPSLTLGRLRLADCKVLHSARRPIFLLWENADPMAGHFSLSHALIFKNGDDLRQDTLTLQVIGIMNHAWTSEGLDLRMTPYSCLATGVKTGIIEVVRNAKTVYSIQRRAKLGAIQVDSSQLYKWIKDNNPGKRLDQAIETFTRSCAGYCVATFVLGIGDRHPDNIMVNEEGQIFHIDFGHFLGNFKKKFGIQRERVPFVLTQDFLKVIAAGDDNPKSSLQFQRFQELCGKAYLALRKHSRLIMALFTLLISTGLPELQSMEDIAFLRKTLAVDACEEEALQYFQNQFHEAYGGAWTTKLDWFFHSVKHR</sequence>
<feature type="domain" description="PIK helical" evidence="10">
    <location>
        <begin position="146"/>
        <end position="323"/>
    </location>
</feature>
<dbReference type="GO" id="GO:0035005">
    <property type="term" value="F:1-phosphatidylinositol-4-phosphate 3-kinase activity"/>
    <property type="evidence" value="ECO:0007669"/>
    <property type="project" value="TreeGrafter"/>
</dbReference>
<dbReference type="SUPFAM" id="SSF48371">
    <property type="entry name" value="ARM repeat"/>
    <property type="match status" value="1"/>
</dbReference>
<dbReference type="InterPro" id="IPR015433">
    <property type="entry name" value="PI3/4_kinase"/>
</dbReference>
<dbReference type="FunFam" id="1.10.1070.11:FF:000001">
    <property type="entry name" value="Phosphatidylinositol 4,5-bisphosphate 3-kinase catalytic subunit"/>
    <property type="match status" value="1"/>
</dbReference>
<dbReference type="Gene3D" id="2.60.40.150">
    <property type="entry name" value="C2 domain"/>
    <property type="match status" value="1"/>
</dbReference>
<evidence type="ECO:0000256" key="8">
    <source>
        <dbReference type="PROSITE-ProRule" id="PRU00880"/>
    </source>
</evidence>
<dbReference type="InterPro" id="IPR001263">
    <property type="entry name" value="PI3K_accessory_dom"/>
</dbReference>
<evidence type="ECO:0000256" key="1">
    <source>
        <dbReference type="ARBA" id="ARBA00012073"/>
    </source>
</evidence>
<evidence type="ECO:0000256" key="6">
    <source>
        <dbReference type="ARBA" id="ARBA00022840"/>
    </source>
</evidence>
<keyword evidence="4 7" id="KW-0547">Nucleotide-binding</keyword>
<feature type="domain" description="C2 PI3K-type" evidence="11">
    <location>
        <begin position="1"/>
        <end position="161"/>
    </location>
</feature>
<dbReference type="PANTHER" id="PTHR10048">
    <property type="entry name" value="PHOSPHATIDYLINOSITOL KINASE"/>
    <property type="match status" value="1"/>
</dbReference>
<proteinExistence type="inferred from homology"/>
<dbReference type="Gene3D" id="1.25.40.70">
    <property type="entry name" value="Phosphatidylinositol 3-kinase, accessory domain (PIK)"/>
    <property type="match status" value="1"/>
</dbReference>
<dbReference type="Gene3D" id="1.10.1070.11">
    <property type="entry name" value="Phosphatidylinositol 3-/4-kinase, catalytic domain"/>
    <property type="match status" value="1"/>
</dbReference>
<protein>
    <recommendedName>
        <fullName evidence="2 7">Phosphatidylinositol 3-kinase catalytic subunit type 3</fullName>
        <ecNumber evidence="1 7">2.7.1.137</ecNumber>
    </recommendedName>
</protein>